<feature type="domain" description="Glycosyltransferase 2-like" evidence="3">
    <location>
        <begin position="9"/>
        <end position="144"/>
    </location>
</feature>
<evidence type="ECO:0000256" key="1">
    <source>
        <dbReference type="ARBA" id="ARBA00022676"/>
    </source>
</evidence>
<dbReference type="Proteomes" id="UP001500185">
    <property type="component" value="Unassembled WGS sequence"/>
</dbReference>
<evidence type="ECO:0000259" key="3">
    <source>
        <dbReference type="Pfam" id="PF00535"/>
    </source>
</evidence>
<accession>A0ABP3VC94</accession>
<name>A0ABP3VC94_9FLAO</name>
<keyword evidence="2" id="KW-0808">Transferase</keyword>
<dbReference type="InterPro" id="IPR029044">
    <property type="entry name" value="Nucleotide-diphossugar_trans"/>
</dbReference>
<evidence type="ECO:0000313" key="4">
    <source>
        <dbReference type="EMBL" id="GAA0754084.1"/>
    </source>
</evidence>
<keyword evidence="5" id="KW-1185">Reference proteome</keyword>
<evidence type="ECO:0000256" key="2">
    <source>
        <dbReference type="ARBA" id="ARBA00022679"/>
    </source>
</evidence>
<reference evidence="5" key="1">
    <citation type="journal article" date="2019" name="Int. J. Syst. Evol. Microbiol.">
        <title>The Global Catalogue of Microorganisms (GCM) 10K type strain sequencing project: providing services to taxonomists for standard genome sequencing and annotation.</title>
        <authorList>
            <consortium name="The Broad Institute Genomics Platform"/>
            <consortium name="The Broad Institute Genome Sequencing Center for Infectious Disease"/>
            <person name="Wu L."/>
            <person name="Ma J."/>
        </authorList>
    </citation>
    <scope>NUCLEOTIDE SEQUENCE [LARGE SCALE GENOMIC DNA]</scope>
    <source>
        <strain evidence="5">JCM 16231</strain>
    </source>
</reference>
<dbReference type="PANTHER" id="PTHR22916:SF51">
    <property type="entry name" value="GLYCOSYLTRANSFERASE EPSH-RELATED"/>
    <property type="match status" value="1"/>
</dbReference>
<dbReference type="Gene3D" id="3.90.550.10">
    <property type="entry name" value="Spore Coat Polysaccharide Biosynthesis Protein SpsA, Chain A"/>
    <property type="match status" value="1"/>
</dbReference>
<dbReference type="RefSeq" id="WP_224453274.1">
    <property type="nucleotide sequence ID" value="NZ_BAAAGG010000005.1"/>
</dbReference>
<keyword evidence="1" id="KW-0328">Glycosyltransferase</keyword>
<dbReference type="InterPro" id="IPR001173">
    <property type="entry name" value="Glyco_trans_2-like"/>
</dbReference>
<sequence length="331" mass="38480">MKGISPKVSIIVPVYNVEEYVEQSVSSIISQTYENIEVILVNNASTDKSIDICSRLTADDSRVKVVEIENNNGVSHARNYGLRFTTGEYIMYMDSDDYWINENVVSKLMEIFSSNCKVDFITFNYTKYFQKDHIFKNELLFNQQALAGRTKYEKIEGLITSGTFPMSCWSKIIKKDFIVNHNISFILGTAGEDMAWFIELIDKCDDFLAVNEFFYCYRRQNGKSLSSGFNESRFNSLFNITQVIIEQFKTQETPLQKYVLAYMAYEYSILLGISHNFTGKKRIEILKELNNYRWILKYDLNPKVKKVNKLISLAGFNLSVILLNYHIKRLN</sequence>
<organism evidence="4 5">
    <name type="scientific">Psychroflexus lacisalsi</name>
    <dbReference type="NCBI Taxonomy" id="503928"/>
    <lineage>
        <taxon>Bacteria</taxon>
        <taxon>Pseudomonadati</taxon>
        <taxon>Bacteroidota</taxon>
        <taxon>Flavobacteriia</taxon>
        <taxon>Flavobacteriales</taxon>
        <taxon>Flavobacteriaceae</taxon>
        <taxon>Psychroflexus</taxon>
    </lineage>
</organism>
<protein>
    <submittedName>
        <fullName evidence="4">Glycosyltransferase</fullName>
    </submittedName>
</protein>
<evidence type="ECO:0000313" key="5">
    <source>
        <dbReference type="Proteomes" id="UP001500185"/>
    </source>
</evidence>
<comment type="caution">
    <text evidence="4">The sequence shown here is derived from an EMBL/GenBank/DDBJ whole genome shotgun (WGS) entry which is preliminary data.</text>
</comment>
<gene>
    <name evidence="4" type="ORF">GCM10009433_07230</name>
</gene>
<dbReference type="Pfam" id="PF00535">
    <property type="entry name" value="Glycos_transf_2"/>
    <property type="match status" value="1"/>
</dbReference>
<proteinExistence type="predicted"/>
<dbReference type="CDD" id="cd00761">
    <property type="entry name" value="Glyco_tranf_GTA_type"/>
    <property type="match status" value="1"/>
</dbReference>
<dbReference type="EMBL" id="BAAAGG010000005">
    <property type="protein sequence ID" value="GAA0754084.1"/>
    <property type="molecule type" value="Genomic_DNA"/>
</dbReference>
<dbReference type="SUPFAM" id="SSF53448">
    <property type="entry name" value="Nucleotide-diphospho-sugar transferases"/>
    <property type="match status" value="1"/>
</dbReference>
<dbReference type="PANTHER" id="PTHR22916">
    <property type="entry name" value="GLYCOSYLTRANSFERASE"/>
    <property type="match status" value="1"/>
</dbReference>